<keyword evidence="2" id="KW-0378">Hydrolase</keyword>
<dbReference type="GO" id="GO:0009252">
    <property type="term" value="P:peptidoglycan biosynthetic process"/>
    <property type="evidence" value="ECO:0007669"/>
    <property type="project" value="UniProtKB-UniRule"/>
</dbReference>
<keyword evidence="5" id="KW-1185">Reference proteome</keyword>
<dbReference type="AlphaFoldDB" id="A0A3N0GUP7"/>
<comment type="function">
    <text evidence="2">The lipid II isoglutaminyl synthase complex catalyzes the formation of alpha-D-isoglutamine in the cell wall lipid II stem peptide. The GatD subunit catalyzes the hydrolysis of glutamine to glutamate and ammonia. The resulting ammonia molecule is channeled to the active site of MurT.</text>
</comment>
<dbReference type="EC" id="3.5.1.2" evidence="2"/>
<dbReference type="SUPFAM" id="SSF52317">
    <property type="entry name" value="Class I glutamine amidotransferase-like"/>
    <property type="match status" value="1"/>
</dbReference>
<protein>
    <recommendedName>
        <fullName evidence="2">Lipid II isoglutaminyl synthase (glutamine-hydrolyzing) subunit GatD</fullName>
        <ecNumber evidence="2">6.3.5.13</ecNumber>
    </recommendedName>
    <alternativeName>
        <fullName evidence="2">Lipid II isoglutaminyl synthase glutaminase subunit</fullName>
        <ecNumber evidence="2">3.5.1.2</ecNumber>
    </alternativeName>
</protein>
<dbReference type="CDD" id="cd01750">
    <property type="entry name" value="GATase1_CobQ"/>
    <property type="match status" value="1"/>
</dbReference>
<evidence type="ECO:0000259" key="3">
    <source>
        <dbReference type="Pfam" id="PF07685"/>
    </source>
</evidence>
<evidence type="ECO:0000256" key="1">
    <source>
        <dbReference type="ARBA" id="ARBA00022962"/>
    </source>
</evidence>
<dbReference type="GO" id="GO:0004359">
    <property type="term" value="F:glutaminase activity"/>
    <property type="evidence" value="ECO:0007669"/>
    <property type="project" value="UniProtKB-UniRule"/>
</dbReference>
<feature type="binding site" evidence="2">
    <location>
        <position position="136"/>
    </location>
    <ligand>
        <name>substrate</name>
    </ligand>
</feature>
<keyword evidence="4" id="KW-0808">Transferase</keyword>
<dbReference type="OrthoDB" id="9782045at2"/>
<keyword evidence="2" id="KW-0573">Peptidoglycan synthesis</keyword>
<evidence type="ECO:0000313" key="5">
    <source>
        <dbReference type="Proteomes" id="UP000279994"/>
    </source>
</evidence>
<comment type="catalytic activity">
    <reaction evidence="2">
        <text>L-glutamine + H2O = L-glutamate + NH4(+)</text>
        <dbReference type="Rhea" id="RHEA:15889"/>
        <dbReference type="ChEBI" id="CHEBI:15377"/>
        <dbReference type="ChEBI" id="CHEBI:28938"/>
        <dbReference type="ChEBI" id="CHEBI:29985"/>
        <dbReference type="ChEBI" id="CHEBI:58359"/>
        <dbReference type="EC" id="3.5.1.2"/>
    </reaction>
</comment>
<dbReference type="Pfam" id="PF07685">
    <property type="entry name" value="GATase_3"/>
    <property type="match status" value="1"/>
</dbReference>
<dbReference type="EC" id="6.3.5.13" evidence="2"/>
<dbReference type="GO" id="GO:0016740">
    <property type="term" value="F:transferase activity"/>
    <property type="evidence" value="ECO:0007669"/>
    <property type="project" value="UniProtKB-KW"/>
</dbReference>
<dbReference type="PANTHER" id="PTHR21343">
    <property type="entry name" value="DETHIOBIOTIN SYNTHETASE"/>
    <property type="match status" value="1"/>
</dbReference>
<dbReference type="InterPro" id="IPR011698">
    <property type="entry name" value="GATase_3"/>
</dbReference>
<gene>
    <name evidence="2" type="primary">gatD</name>
    <name evidence="4" type="ORF">EFL26_08420</name>
</gene>
<keyword evidence="2" id="KW-0133">Cell shape</keyword>
<comment type="similarity">
    <text evidence="2">Belongs to the CobB/CobQ family. GatD subfamily.</text>
</comment>
<dbReference type="GO" id="GO:0071555">
    <property type="term" value="P:cell wall organization"/>
    <property type="evidence" value="ECO:0007669"/>
    <property type="project" value="UniProtKB-KW"/>
</dbReference>
<dbReference type="GO" id="GO:0009236">
    <property type="term" value="P:cobalamin biosynthetic process"/>
    <property type="evidence" value="ECO:0007669"/>
    <property type="project" value="InterPro"/>
</dbReference>
<feature type="active site" evidence="2">
    <location>
        <position position="199"/>
    </location>
</feature>
<dbReference type="GO" id="GO:0140282">
    <property type="term" value="F:carbon-nitrogen ligase activity on lipid II"/>
    <property type="evidence" value="ECO:0007669"/>
    <property type="project" value="UniProtKB-UniRule"/>
</dbReference>
<proteinExistence type="inferred from homology"/>
<dbReference type="EMBL" id="RJSF01000019">
    <property type="protein sequence ID" value="RNM16149.1"/>
    <property type="molecule type" value="Genomic_DNA"/>
</dbReference>
<comment type="catalytic activity">
    <reaction evidence="2">
        <text>beta-D-GlcNAc-(1-&gt;4)-Mur2Ac(oyl-L-Ala-gamma-D-Glu-L-Lys-D-Ala-D-Ala)-di-trans,octa-cis-undecaprenyl diphosphate + L-glutamine + ATP + H2O = beta-D-GlcNAc-(1-&gt;4)-Mur2Ac(oyl-L-Ala-D-isoglutaminyl-L-Lys-D-Ala-D-Ala)-di-trans,octa-cis-undecaprenyl diphosphate + L-glutamate + ADP + phosphate + H(+)</text>
        <dbReference type="Rhea" id="RHEA:57928"/>
        <dbReference type="ChEBI" id="CHEBI:15377"/>
        <dbReference type="ChEBI" id="CHEBI:15378"/>
        <dbReference type="ChEBI" id="CHEBI:29985"/>
        <dbReference type="ChEBI" id="CHEBI:30616"/>
        <dbReference type="ChEBI" id="CHEBI:43474"/>
        <dbReference type="ChEBI" id="CHEBI:58359"/>
        <dbReference type="ChEBI" id="CHEBI:60033"/>
        <dbReference type="ChEBI" id="CHEBI:62233"/>
        <dbReference type="ChEBI" id="CHEBI:456216"/>
        <dbReference type="EC" id="6.3.5.13"/>
    </reaction>
</comment>
<evidence type="ECO:0000313" key="4">
    <source>
        <dbReference type="EMBL" id="RNM16149.1"/>
    </source>
</evidence>
<dbReference type="PROSITE" id="PS51274">
    <property type="entry name" value="GATASE_COBBQ"/>
    <property type="match status" value="1"/>
</dbReference>
<dbReference type="Gene3D" id="3.40.50.880">
    <property type="match status" value="1"/>
</dbReference>
<dbReference type="GO" id="GO:0008360">
    <property type="term" value="P:regulation of cell shape"/>
    <property type="evidence" value="ECO:0007669"/>
    <property type="project" value="UniProtKB-KW"/>
</dbReference>
<comment type="caution">
    <text evidence="4">The sequence shown here is derived from an EMBL/GenBank/DDBJ whole genome shotgun (WGS) entry which is preliminary data.</text>
</comment>
<evidence type="ECO:0000256" key="2">
    <source>
        <dbReference type="HAMAP-Rule" id="MF_02213"/>
    </source>
</evidence>
<reference evidence="4 5" key="1">
    <citation type="submission" date="2018-11" db="EMBL/GenBank/DDBJ databases">
        <authorList>
            <person name="Li F."/>
        </authorList>
    </citation>
    <scope>NUCLEOTIDE SEQUENCE [LARGE SCALE GENOMIC DNA]</scope>
    <source>
        <strain evidence="4 5">Gsoil 818</strain>
    </source>
</reference>
<keyword evidence="1 2" id="KW-0315">Glutamine amidotransferase</keyword>
<dbReference type="UniPathway" id="UPA00219"/>
<dbReference type="HAMAP" id="MF_02213">
    <property type="entry name" value="Lipid_II_synth_GatD"/>
    <property type="match status" value="1"/>
</dbReference>
<comment type="pathway">
    <text evidence="2">Cell wall biogenesis; peptidoglycan biosynthesis.</text>
</comment>
<feature type="domain" description="CobB/CobQ-like glutamine amidotransferase" evidence="3">
    <location>
        <begin position="15"/>
        <end position="206"/>
    </location>
</feature>
<name>A0A3N0GUP7_9ACTN</name>
<dbReference type="Proteomes" id="UP000279994">
    <property type="component" value="Unassembled WGS sequence"/>
</dbReference>
<dbReference type="InterPro" id="IPR029062">
    <property type="entry name" value="Class_I_gatase-like"/>
</dbReference>
<keyword evidence="2" id="KW-0436">Ligase</keyword>
<feature type="active site" description="Nucleophile" evidence="2">
    <location>
        <position position="101"/>
    </location>
</feature>
<keyword evidence="2" id="KW-0961">Cell wall biogenesis/degradation</keyword>
<dbReference type="InterPro" id="IPR033949">
    <property type="entry name" value="CobQ_GATase1"/>
</dbReference>
<dbReference type="InterPro" id="IPR043702">
    <property type="entry name" value="Lipid_II_synth_GatD"/>
</dbReference>
<accession>A0A3N0GUP7</accession>
<dbReference type="PANTHER" id="PTHR21343:SF9">
    <property type="entry name" value="LIPID II ISOGLUTAMINYL SYNTHASE (GLUTAMINE-HYDROLYZING) SUBUNIT GATD"/>
    <property type="match status" value="1"/>
</dbReference>
<comment type="subunit">
    <text evidence="2">Forms a heterodimer with MurT.</text>
</comment>
<organism evidence="4 5">
    <name type="scientific">Nocardioides pocheonensis</name>
    <dbReference type="NCBI Taxonomy" id="661485"/>
    <lineage>
        <taxon>Bacteria</taxon>
        <taxon>Bacillati</taxon>
        <taxon>Actinomycetota</taxon>
        <taxon>Actinomycetes</taxon>
        <taxon>Propionibacteriales</taxon>
        <taxon>Nocardioidaceae</taxon>
        <taxon>Nocardioides</taxon>
    </lineage>
</organism>
<sequence length="252" mass="26543">MLGGRSPVRPERVGIVVVYPRLLGLYGDRGNGIAVQHRAEARGIPTSLVEVEPGDPIPEQGDLYLVGGGEDRSMTAAARLLDAQAGLRRAVEAGAGCLAVCAGLQLLAREYVGHDGSVRPGLGLLDVTCGRLPGPRAVGEVVARSEIDGSALLGFENHQGDAVLGPLARPLGVVAVGRGNGHDRLEGARQGRVIGTYLHGPVLVRNPALADWLLAQAVGHDLAPLADARVERLRRERLRAAPTLRARRLRRG</sequence>